<evidence type="ECO:0000313" key="1">
    <source>
        <dbReference type="EMBL" id="NOU52232.1"/>
    </source>
</evidence>
<organism evidence="1 2">
    <name type="scientific">Pseudoalteromonas caenipelagi</name>
    <dbReference type="NCBI Taxonomy" id="2726988"/>
    <lineage>
        <taxon>Bacteria</taxon>
        <taxon>Pseudomonadati</taxon>
        <taxon>Pseudomonadota</taxon>
        <taxon>Gammaproteobacteria</taxon>
        <taxon>Alteromonadales</taxon>
        <taxon>Pseudoalteromonadaceae</taxon>
        <taxon>Pseudoalteromonas</taxon>
    </lineage>
</organism>
<name>A0A849VFN9_9GAMM</name>
<keyword evidence="2" id="KW-1185">Reference proteome</keyword>
<dbReference type="Proteomes" id="UP000586305">
    <property type="component" value="Unassembled WGS sequence"/>
</dbReference>
<dbReference type="AlphaFoldDB" id="A0A849VFN9"/>
<dbReference type="Gene3D" id="3.40.50.720">
    <property type="entry name" value="NAD(P)-binding Rossmann-like Domain"/>
    <property type="match status" value="1"/>
</dbReference>
<dbReference type="SUPFAM" id="SSF51735">
    <property type="entry name" value="NAD(P)-binding Rossmann-fold domains"/>
    <property type="match status" value="1"/>
</dbReference>
<comment type="caution">
    <text evidence="1">The sequence shown here is derived from an EMBL/GenBank/DDBJ whole genome shotgun (WGS) entry which is preliminary data.</text>
</comment>
<dbReference type="InterPro" id="IPR036291">
    <property type="entry name" value="NAD(P)-bd_dom_sf"/>
</dbReference>
<dbReference type="EMBL" id="JABBPG010000008">
    <property type="protein sequence ID" value="NOU52232.1"/>
    <property type="molecule type" value="Genomic_DNA"/>
</dbReference>
<sequence length="109" mass="12332">MRKVRMGMVDGGPDAFICALPKSQRMDFVVIVMPNHLHFLVLRDKPATVSLAQALELELEIYKSKWLCGLTCAYANYLLIKQAEELVKTGEFGAVKKVIVEYTRLVCKK</sequence>
<gene>
    <name evidence="1" type="ORF">HG263_17015</name>
</gene>
<proteinExistence type="predicted"/>
<accession>A0A849VFN9</accession>
<dbReference type="RefSeq" id="WP_171627291.1">
    <property type="nucleotide sequence ID" value="NZ_JABBPG010000008.1"/>
</dbReference>
<evidence type="ECO:0000313" key="2">
    <source>
        <dbReference type="Proteomes" id="UP000586305"/>
    </source>
</evidence>
<protein>
    <submittedName>
        <fullName evidence="1">Uncharacterized protein</fullName>
    </submittedName>
</protein>
<reference evidence="1 2" key="1">
    <citation type="submission" date="2020-04" db="EMBL/GenBank/DDBJ databases">
        <title>Pseudoalteromonas caenipelagi sp. nov., isolated from a tidal flat.</title>
        <authorList>
            <person name="Park S."/>
            <person name="Yoon J.-H."/>
        </authorList>
    </citation>
    <scope>NUCLEOTIDE SEQUENCE [LARGE SCALE GENOMIC DNA]</scope>
    <source>
        <strain evidence="1 2">JBTF-M23</strain>
    </source>
</reference>